<proteinExistence type="predicted"/>
<protein>
    <submittedName>
        <fullName evidence="1">AAA family ATPase</fullName>
    </submittedName>
</protein>
<evidence type="ECO:0000313" key="1">
    <source>
        <dbReference type="EMBL" id="MFB9231469.1"/>
    </source>
</evidence>
<dbReference type="PANTHER" id="PTHR43883:SF1">
    <property type="entry name" value="GLUCONOKINASE"/>
    <property type="match status" value="1"/>
</dbReference>
<dbReference type="EMBL" id="JBHMEA010000017">
    <property type="protein sequence ID" value="MFB9231469.1"/>
    <property type="molecule type" value="Genomic_DNA"/>
</dbReference>
<dbReference type="InterPro" id="IPR027417">
    <property type="entry name" value="P-loop_NTPase"/>
</dbReference>
<dbReference type="Pfam" id="PF13671">
    <property type="entry name" value="AAA_33"/>
    <property type="match status" value="1"/>
</dbReference>
<name>A0ABV5JDC4_9RHOB</name>
<keyword evidence="2" id="KW-1185">Reference proteome</keyword>
<dbReference type="SUPFAM" id="SSF52540">
    <property type="entry name" value="P-loop containing nucleoside triphosphate hydrolases"/>
    <property type="match status" value="1"/>
</dbReference>
<reference evidence="1 2" key="1">
    <citation type="submission" date="2024-09" db="EMBL/GenBank/DDBJ databases">
        <authorList>
            <person name="Sun Q."/>
            <person name="Mori K."/>
        </authorList>
    </citation>
    <scope>NUCLEOTIDE SEQUENCE [LARGE SCALE GENOMIC DNA]</scope>
    <source>
        <strain evidence="1 2">CECT 8726</strain>
    </source>
</reference>
<dbReference type="PANTHER" id="PTHR43883">
    <property type="entry name" value="SLR0207 PROTEIN"/>
    <property type="match status" value="1"/>
</dbReference>
<dbReference type="InterPro" id="IPR052732">
    <property type="entry name" value="Cell-binding_unc_protein"/>
</dbReference>
<gene>
    <name evidence="1" type="ORF">ACFFUT_06675</name>
</gene>
<dbReference type="Proteomes" id="UP001589683">
    <property type="component" value="Unassembled WGS sequence"/>
</dbReference>
<sequence>MDMLERVLSVQANAFLSRYLAAARDYSGLDLLSLFISMRAAIRALVAVSQDTSDSHEPSAKERLLFALEILQRPKEPRLIAIGGLSGSGKSTVARLVAAQVGGGIGAIVLRSDVALKHMFDVPPEDRLPQAAYRPRTSARVYTRMLRDAGCILGCDYPVLVDATFLSRSEREQFPVQAHRSGVDFCGLWLDCDPGLLRARVRNRKGDASDAGLAVLEKQLASNVTPDDWVRIRSAGSAEGTASCVMSVITSLQR</sequence>
<evidence type="ECO:0000313" key="2">
    <source>
        <dbReference type="Proteomes" id="UP001589683"/>
    </source>
</evidence>
<comment type="caution">
    <text evidence="1">The sequence shown here is derived from an EMBL/GenBank/DDBJ whole genome shotgun (WGS) entry which is preliminary data.</text>
</comment>
<accession>A0ABV5JDC4</accession>
<dbReference type="Gene3D" id="3.40.50.300">
    <property type="entry name" value="P-loop containing nucleotide triphosphate hydrolases"/>
    <property type="match status" value="1"/>
</dbReference>
<organism evidence="1 2">
    <name type="scientific">Pseudohalocynthiibacter aestuariivivens</name>
    <dbReference type="NCBI Taxonomy" id="1591409"/>
    <lineage>
        <taxon>Bacteria</taxon>
        <taxon>Pseudomonadati</taxon>
        <taxon>Pseudomonadota</taxon>
        <taxon>Alphaproteobacteria</taxon>
        <taxon>Rhodobacterales</taxon>
        <taxon>Paracoccaceae</taxon>
        <taxon>Pseudohalocynthiibacter</taxon>
    </lineage>
</organism>